<evidence type="ECO:0000256" key="7">
    <source>
        <dbReference type="HAMAP-Rule" id="MF_00503"/>
    </source>
</evidence>
<evidence type="ECO:0000256" key="8">
    <source>
        <dbReference type="SAM" id="Coils"/>
    </source>
</evidence>
<dbReference type="InterPro" id="IPR020594">
    <property type="entry name" value="Ribosomal_bL9_bac/chp"/>
</dbReference>
<keyword evidence="4 7" id="KW-0689">Ribosomal protein</keyword>
<dbReference type="Proteomes" id="UP000625316">
    <property type="component" value="Unassembled WGS sequence"/>
</dbReference>
<dbReference type="Gene3D" id="3.10.430.100">
    <property type="entry name" value="Ribosomal protein L9, C-terminal domain"/>
    <property type="match status" value="1"/>
</dbReference>
<evidence type="ECO:0000313" key="11">
    <source>
        <dbReference type="Proteomes" id="UP000625316"/>
    </source>
</evidence>
<organism evidence="10 11">
    <name type="scientific">Romeriopsis navalis LEGE 11480</name>
    <dbReference type="NCBI Taxonomy" id="2777977"/>
    <lineage>
        <taxon>Bacteria</taxon>
        <taxon>Bacillati</taxon>
        <taxon>Cyanobacteriota</taxon>
        <taxon>Cyanophyceae</taxon>
        <taxon>Leptolyngbyales</taxon>
        <taxon>Leptolyngbyaceae</taxon>
        <taxon>Romeriopsis</taxon>
        <taxon>Romeriopsis navalis</taxon>
    </lineage>
</organism>
<feature type="coiled-coil region" evidence="8">
    <location>
        <begin position="48"/>
        <end position="82"/>
    </location>
</feature>
<accession>A0A928VPX0</accession>
<comment type="similarity">
    <text evidence="1 7">Belongs to the bacterial ribosomal protein bL9 family.</text>
</comment>
<gene>
    <name evidence="7 10" type="primary">rplI</name>
    <name evidence="7" type="synonym">rpl9</name>
    <name evidence="10" type="ORF">IQ266_22490</name>
</gene>
<keyword evidence="8" id="KW-0175">Coiled coil</keyword>
<proteinExistence type="inferred from homology"/>
<dbReference type="PROSITE" id="PS00651">
    <property type="entry name" value="RIBOSOMAL_L9"/>
    <property type="match status" value="1"/>
</dbReference>
<dbReference type="InterPro" id="IPR036791">
    <property type="entry name" value="Ribosomal_bL9_C_sf"/>
</dbReference>
<dbReference type="PANTHER" id="PTHR21368">
    <property type="entry name" value="50S RIBOSOMAL PROTEIN L9"/>
    <property type="match status" value="1"/>
</dbReference>
<dbReference type="SUPFAM" id="SSF55653">
    <property type="entry name" value="Ribosomal protein L9 C-domain"/>
    <property type="match status" value="1"/>
</dbReference>
<evidence type="ECO:0000256" key="3">
    <source>
        <dbReference type="ARBA" id="ARBA00022884"/>
    </source>
</evidence>
<dbReference type="InterPro" id="IPR009027">
    <property type="entry name" value="Ribosomal_bL9/RNase_H1_N"/>
</dbReference>
<evidence type="ECO:0000256" key="4">
    <source>
        <dbReference type="ARBA" id="ARBA00022980"/>
    </source>
</evidence>
<evidence type="ECO:0000259" key="9">
    <source>
        <dbReference type="PROSITE" id="PS00651"/>
    </source>
</evidence>
<keyword evidence="5 7" id="KW-0687">Ribonucleoprotein</keyword>
<feature type="domain" description="Ribosomal protein L9" evidence="9">
    <location>
        <begin position="17"/>
        <end position="44"/>
    </location>
</feature>
<keyword evidence="2 7" id="KW-0699">rRNA-binding</keyword>
<dbReference type="GO" id="GO:0006412">
    <property type="term" value="P:translation"/>
    <property type="evidence" value="ECO:0007669"/>
    <property type="project" value="UniProtKB-UniRule"/>
</dbReference>
<dbReference type="NCBIfam" id="TIGR00158">
    <property type="entry name" value="L9"/>
    <property type="match status" value="1"/>
</dbReference>
<dbReference type="GO" id="GO:0003735">
    <property type="term" value="F:structural constituent of ribosome"/>
    <property type="evidence" value="ECO:0007669"/>
    <property type="project" value="InterPro"/>
</dbReference>
<dbReference type="SUPFAM" id="SSF55658">
    <property type="entry name" value="L9 N-domain-like"/>
    <property type="match status" value="1"/>
</dbReference>
<sequence length="156" mass="17076">MAKRVQVVLSQDVRKLGKLGDLVEVAPGYARNYLMPKGIGLEVTPGVLKQVERRKELERQRQEELKAEAAKQQAAIEKAGKLTIEKNVGEEDAIFGTVTNQEIADAIKSLASVEVDKRHVEVPSVSKIGDYTAEVELHPEVKISVEFSVVAAEAAE</sequence>
<evidence type="ECO:0000256" key="5">
    <source>
        <dbReference type="ARBA" id="ARBA00023274"/>
    </source>
</evidence>
<dbReference type="Pfam" id="PF03948">
    <property type="entry name" value="Ribosomal_L9_C"/>
    <property type="match status" value="1"/>
</dbReference>
<keyword evidence="3 7" id="KW-0694">RNA-binding</keyword>
<dbReference type="GO" id="GO:1990904">
    <property type="term" value="C:ribonucleoprotein complex"/>
    <property type="evidence" value="ECO:0007669"/>
    <property type="project" value="UniProtKB-KW"/>
</dbReference>
<name>A0A928VPX0_9CYAN</name>
<dbReference type="InterPro" id="IPR020070">
    <property type="entry name" value="Ribosomal_bL9_N"/>
</dbReference>
<comment type="caution">
    <text evidence="10">The sequence shown here is derived from an EMBL/GenBank/DDBJ whole genome shotgun (WGS) entry which is preliminary data.</text>
</comment>
<protein>
    <recommendedName>
        <fullName evidence="6 7">Large ribosomal subunit protein bL9</fullName>
    </recommendedName>
</protein>
<dbReference type="HAMAP" id="MF_00503">
    <property type="entry name" value="Ribosomal_bL9"/>
    <property type="match status" value="1"/>
</dbReference>
<dbReference type="RefSeq" id="WP_264327328.1">
    <property type="nucleotide sequence ID" value="NZ_JADEXQ010000108.1"/>
</dbReference>
<dbReference type="GO" id="GO:0019843">
    <property type="term" value="F:rRNA binding"/>
    <property type="evidence" value="ECO:0007669"/>
    <property type="project" value="UniProtKB-UniRule"/>
</dbReference>
<dbReference type="InterPro" id="IPR020069">
    <property type="entry name" value="Ribosomal_bL9_C"/>
</dbReference>
<dbReference type="AlphaFoldDB" id="A0A928VPX0"/>
<dbReference type="GO" id="GO:0005840">
    <property type="term" value="C:ribosome"/>
    <property type="evidence" value="ECO:0007669"/>
    <property type="project" value="UniProtKB-KW"/>
</dbReference>
<dbReference type="Pfam" id="PF01281">
    <property type="entry name" value="Ribosomal_L9_N"/>
    <property type="match status" value="1"/>
</dbReference>
<reference evidence="10" key="1">
    <citation type="submission" date="2020-10" db="EMBL/GenBank/DDBJ databases">
        <authorList>
            <person name="Castelo-Branco R."/>
            <person name="Eusebio N."/>
            <person name="Adriana R."/>
            <person name="Vieira A."/>
            <person name="Brugerolle De Fraissinette N."/>
            <person name="Rezende De Castro R."/>
            <person name="Schneider M.P."/>
            <person name="Vasconcelos V."/>
            <person name="Leao P.N."/>
        </authorList>
    </citation>
    <scope>NUCLEOTIDE SEQUENCE</scope>
    <source>
        <strain evidence="10">LEGE 11480</strain>
    </source>
</reference>
<dbReference type="InterPro" id="IPR000244">
    <property type="entry name" value="Ribosomal_bL9"/>
</dbReference>
<evidence type="ECO:0000256" key="2">
    <source>
        <dbReference type="ARBA" id="ARBA00022730"/>
    </source>
</evidence>
<dbReference type="Gene3D" id="3.40.5.10">
    <property type="entry name" value="Ribosomal protein L9, N-terminal domain"/>
    <property type="match status" value="1"/>
</dbReference>
<evidence type="ECO:0000256" key="6">
    <source>
        <dbReference type="ARBA" id="ARBA00035292"/>
    </source>
</evidence>
<keyword evidence="11" id="KW-1185">Reference proteome</keyword>
<comment type="function">
    <text evidence="7">Binds to the 23S rRNA.</text>
</comment>
<evidence type="ECO:0000313" key="10">
    <source>
        <dbReference type="EMBL" id="MBE9032511.1"/>
    </source>
</evidence>
<evidence type="ECO:0000256" key="1">
    <source>
        <dbReference type="ARBA" id="ARBA00010605"/>
    </source>
</evidence>
<dbReference type="EMBL" id="JADEXQ010000108">
    <property type="protein sequence ID" value="MBE9032511.1"/>
    <property type="molecule type" value="Genomic_DNA"/>
</dbReference>
<dbReference type="InterPro" id="IPR036935">
    <property type="entry name" value="Ribosomal_bL9_N_sf"/>
</dbReference>